<evidence type="ECO:0000256" key="3">
    <source>
        <dbReference type="SAM" id="SignalP"/>
    </source>
</evidence>
<reference evidence="5 6" key="1">
    <citation type="submission" date="2024-01" db="EMBL/GenBank/DDBJ databases">
        <title>Genome insights into Plantactinospora sonchi sp. nov.</title>
        <authorList>
            <person name="Wang L."/>
        </authorList>
    </citation>
    <scope>NUCLEOTIDE SEQUENCE [LARGE SCALE GENOMIC DNA]</scope>
    <source>
        <strain evidence="5 6">NEAU-QY2</strain>
    </source>
</reference>
<dbReference type="Pfam" id="PF25023">
    <property type="entry name" value="TEN_YD-shell"/>
    <property type="match status" value="2"/>
</dbReference>
<feature type="compositionally biased region" description="Polar residues" evidence="2">
    <location>
        <begin position="90"/>
        <end position="101"/>
    </location>
</feature>
<organism evidence="5 6">
    <name type="scientific">Plantactinospora sonchi</name>
    <dbReference type="NCBI Taxonomy" id="1544735"/>
    <lineage>
        <taxon>Bacteria</taxon>
        <taxon>Bacillati</taxon>
        <taxon>Actinomycetota</taxon>
        <taxon>Actinomycetes</taxon>
        <taxon>Micromonosporales</taxon>
        <taxon>Micromonosporaceae</taxon>
        <taxon>Plantactinospora</taxon>
    </lineage>
</organism>
<gene>
    <name evidence="5" type="ORF">V1633_06035</name>
</gene>
<proteinExistence type="predicted"/>
<keyword evidence="6" id="KW-1185">Reference proteome</keyword>
<evidence type="ECO:0000313" key="6">
    <source>
        <dbReference type="Proteomes" id="UP001332243"/>
    </source>
</evidence>
<dbReference type="PROSITE" id="PS51318">
    <property type="entry name" value="TAT"/>
    <property type="match status" value="1"/>
</dbReference>
<dbReference type="PANTHER" id="PTHR32305">
    <property type="match status" value="1"/>
</dbReference>
<dbReference type="PANTHER" id="PTHR32305:SF17">
    <property type="entry name" value="TRNA NUCLEASE WAPA"/>
    <property type="match status" value="1"/>
</dbReference>
<dbReference type="InterPro" id="IPR050708">
    <property type="entry name" value="T6SS_VgrG/RHS"/>
</dbReference>
<evidence type="ECO:0000259" key="4">
    <source>
        <dbReference type="Pfam" id="PF25023"/>
    </source>
</evidence>
<keyword evidence="3" id="KW-0732">Signal</keyword>
<dbReference type="RefSeq" id="WP_331213180.1">
    <property type="nucleotide sequence ID" value="NZ_JAZGQK010000004.1"/>
</dbReference>
<dbReference type="Gene3D" id="2.180.10.10">
    <property type="entry name" value="RHS repeat-associated core"/>
    <property type="match status" value="2"/>
</dbReference>
<comment type="caution">
    <text evidence="5">The sequence shown here is derived from an EMBL/GenBank/DDBJ whole genome shotgun (WGS) entry which is preliminary data.</text>
</comment>
<dbReference type="InterPro" id="IPR006530">
    <property type="entry name" value="YD"/>
</dbReference>
<feature type="signal peptide" evidence="3">
    <location>
        <begin position="1"/>
        <end position="38"/>
    </location>
</feature>
<name>A0ABU7RNM2_9ACTN</name>
<feature type="region of interest" description="Disordered" evidence="2">
    <location>
        <begin position="1681"/>
        <end position="1705"/>
    </location>
</feature>
<sequence>MTHTLAPYHPCRRRWLAALATVVVTATLLVAVPAPAVAAGPSVELPQVPSVPVNAETMAGRPADPATEDALGGDQSAGGRPDGGGDPTASPLSPSATWSVSTQSGDFEWSYPLRVPPVPGDLVPELALSYRSSAVDGRTSASNNQPSWVGDGWDLNPGFVERAYGACASDKEGGTVPPTTGDLCWRSDNATAGYPDGGGQLVRDDSSGQWRERADAGSRVERLGGAGNGDDNGEYWKITTVDGTQYFFGSRPEARSTWTVPVFGDDAGEPCHGASFTASRCDQAWRWNLDKVVDPNGNTMLLTYQTETNSYGVNLTATAVPYVRGGWLERIEYGLHGTGADAPAAQVLFGVADRCVPGATCALDRPRNWPDTPLDRRCVTATCTDQWSPTFWTTKRLATVTTQVRRDGGFTDVDRWTLEQQYPRPGDGEDSAALWLRSITHTGLVGGTEALPPVTFEGTPLPNRVHQEDHLSPLLRYRLTGIVAESGGVISVHYAEPDCVPGGSMPANPHSNTLRCFPVTWSRPGHADRTDWFHKYVVSTVTLSDRISSSTEQVYAYEYLGGAAWHHDTSEFTPNDKRTWNEFRGFGQVQVRQGVPGDPAGPVSRVEQRFHRGMHGDRLPGGGTRSVTVTDSEGVAYPDHDWLQGFAREAVSHLGDSTTVVAKTLTEPVWRGPTASRGGLHAYQVHAGTERVVTTLEQGRRETRVVTGYDDRGLPTVVDDLGDVGTAADDLCTRTTYLRNTAVWLLDAPSRVQSVSARCGVTPTLPEHAVSDERYSYDGRAWGEAPTAGNQTRVEVLDRYDGTEPRYALRSTARHDVHGRPIELGDGLGRTTRTGYTPAVGGPTTGTTVTDPMGFTTTTVLEPALGQPVTVTDVNGNSTDTAYDPLGRVSAVWSPDRPRKWNHPAAHRFSYLIRRDAPTVVTTTRIGPNGNHVSRNELYDGQLRLRQVQVPAVGGGRLITDTRYDSQGRAYKTTNPYFNNAAVDTTLWRASDVEVPGLTETVFDGAGRPVESVFKAGAVAKWRTLTRYGGDRTHVTPPAGGTPTTTVQDGRGRTVELHQYRGATATGPADVTRYAYTPSGQLAEVTDPVGNAWRYRYDLRGRQVRADHPDKGRTSLEYDDADQLTSATDARGQTLGYAYDRLGRLLTLRSGGSAGRLLAKWTYDTVPDGFEGVVKGQPATTTSYDADGNPYTRAVLGYTARYQQRQTSVTVPAVEGVLAGTYVSHLRYNPDGSLAGESHPAVGGLPAEEVFHTYDDAGRPLTTHGGPDGTTVHYAASSDYTRYGELQRLQLGTGSRRVWLSRYYDPATRRLDRAIVDAELPRPMQTDLHYRYDEIGNLTGVADTPLEQPADRQCFRYDSLRRLTEAWTPTGDCSVEPAVSGLAGPAPYWHSFRYDPTGNRTSRVEHTATGDVTTGYRYPETGAERPHAVLATTGPDARTYGYDAAGNTVARGDQRLDWDEQGRLAAVTEDGATTGFVHDAAGQRLIRREPGAVTLYLGNQEVRLDRSTGAVTATRYYAHGGETVAVRTVAGLTWLAADHHGTAQVAIDSASLTVTRRRFDPFGNPRGGPPATWPDDKGFVGGIVDAGTGLTQLGARGYDPQLGRFTSVDPVLDPGDPQQMNGYGYANNNPVSMSDPSGTYHIVDHEGRIRAPAAPGWTEKAKERVRAQERRWASYYRSQRLRERTQRSCPPDRDCRSPHEKAEADRRRQAAQAFATLMSQLDDLDPTKLLEDPKRIRNLYNLAMKAAGNLDLPIDLQSVSFCGQAEMGAGLGVGEEFCVNADSKGVTVSMTVGAGAEFGIDIDASIALKFNNHPADKVHGEGVTLDLGVDAGGIVHGGARAQWADPGFSKEGATPDSIVVKVGVGVGFSVGSLRRSAIAENSGYLGHLCRGYGC</sequence>
<dbReference type="InterPro" id="IPR006311">
    <property type="entry name" value="TAT_signal"/>
</dbReference>
<feature type="domain" description="Teneurin-like YD-shell" evidence="4">
    <location>
        <begin position="1438"/>
        <end position="1631"/>
    </location>
</feature>
<dbReference type="EMBL" id="JAZGQK010000004">
    <property type="protein sequence ID" value="MEE6258051.1"/>
    <property type="molecule type" value="Genomic_DNA"/>
</dbReference>
<evidence type="ECO:0000256" key="2">
    <source>
        <dbReference type="SAM" id="MobiDB-lite"/>
    </source>
</evidence>
<feature type="region of interest" description="Disordered" evidence="2">
    <location>
        <begin position="55"/>
        <end position="101"/>
    </location>
</feature>
<accession>A0ABU7RNM2</accession>
<feature type="compositionally biased region" description="Low complexity" evidence="2">
    <location>
        <begin position="829"/>
        <end position="852"/>
    </location>
</feature>
<feature type="domain" description="Teneurin-like YD-shell" evidence="4">
    <location>
        <begin position="1069"/>
        <end position="1164"/>
    </location>
</feature>
<evidence type="ECO:0000313" key="5">
    <source>
        <dbReference type="EMBL" id="MEE6258051.1"/>
    </source>
</evidence>
<dbReference type="NCBIfam" id="TIGR03696">
    <property type="entry name" value="Rhs_assc_core"/>
    <property type="match status" value="1"/>
</dbReference>
<dbReference type="InterPro" id="IPR022385">
    <property type="entry name" value="Rhs_assc_core"/>
</dbReference>
<dbReference type="Proteomes" id="UP001332243">
    <property type="component" value="Unassembled WGS sequence"/>
</dbReference>
<evidence type="ECO:0000256" key="1">
    <source>
        <dbReference type="ARBA" id="ARBA00022737"/>
    </source>
</evidence>
<dbReference type="InterPro" id="IPR056823">
    <property type="entry name" value="TEN-like_YD-shell"/>
</dbReference>
<dbReference type="NCBIfam" id="TIGR01643">
    <property type="entry name" value="YD_repeat_2x"/>
    <property type="match status" value="3"/>
</dbReference>
<keyword evidence="1" id="KW-0677">Repeat</keyword>
<feature type="chain" id="PRO_5045962601" evidence="3">
    <location>
        <begin position="39"/>
        <end position="1894"/>
    </location>
</feature>
<protein>
    <submittedName>
        <fullName evidence="5">RHS repeat-associated core domain-containing protein</fullName>
    </submittedName>
</protein>
<feature type="region of interest" description="Disordered" evidence="2">
    <location>
        <begin position="819"/>
        <end position="852"/>
    </location>
</feature>